<dbReference type="InterPro" id="IPR025166">
    <property type="entry name" value="Integrase_DNA_bind_dom"/>
</dbReference>
<evidence type="ECO:0000313" key="8">
    <source>
        <dbReference type="EMBL" id="MBR9650239.1"/>
    </source>
</evidence>
<evidence type="ECO:0000256" key="1">
    <source>
        <dbReference type="ARBA" id="ARBA00008857"/>
    </source>
</evidence>
<sequence length="395" mass="44987">MFKLTKRTVDGLDPREKDYLVWDADMRGFGLRVYPSGKKAYLVQYRSGRRTRRFTIGQYGVLTAEEARKRARQLLGEVAHGGDPSGDKQNRLHAPTIAGLCDRFLEEYVDQHCKPTTARDYRSIIRRLIRPRLGPLPIAEVTRADVVAFHHGLRETPYQANRAAAMLSKLFNLAEDWGLRQAGSNPARRIKKFREEEKKRYLSDEEQTRLGNVLLEALDEGSETIYAVSAILLLPYTGCRLNEILTLKWSYVTTHHLELPDSKTGRRRIPLPREGYDIIQSLPRQPKNPYVILGESEEGPLVNLQKPWRRIRKRAGIPDVRIHDLRHTYASVAMKDGIDPFTLKEIMGHKNLTTTLRYAHLADEAVQRAAGSVAARLAGAIGRRPSDRNGLRVVK</sequence>
<evidence type="ECO:0000256" key="5">
    <source>
        <dbReference type="PROSITE-ProRule" id="PRU01248"/>
    </source>
</evidence>
<evidence type="ECO:0000256" key="2">
    <source>
        <dbReference type="ARBA" id="ARBA00022908"/>
    </source>
</evidence>
<dbReference type="Pfam" id="PF14659">
    <property type="entry name" value="Phage_int_SAM_3"/>
    <property type="match status" value="1"/>
</dbReference>
<evidence type="ECO:0000256" key="3">
    <source>
        <dbReference type="ARBA" id="ARBA00023125"/>
    </source>
</evidence>
<keyword evidence="4" id="KW-0233">DNA recombination</keyword>
<dbReference type="InterPro" id="IPR010998">
    <property type="entry name" value="Integrase_recombinase_N"/>
</dbReference>
<dbReference type="RefSeq" id="WP_212699743.1">
    <property type="nucleotide sequence ID" value="NZ_JADMKU010000002.1"/>
</dbReference>
<comment type="similarity">
    <text evidence="1">Belongs to the 'phage' integrase family.</text>
</comment>
<dbReference type="PROSITE" id="PS51900">
    <property type="entry name" value="CB"/>
    <property type="match status" value="1"/>
</dbReference>
<dbReference type="GO" id="GO:0003677">
    <property type="term" value="F:DNA binding"/>
    <property type="evidence" value="ECO:0007669"/>
    <property type="project" value="UniProtKB-KW"/>
</dbReference>
<dbReference type="InterPro" id="IPR038488">
    <property type="entry name" value="Integrase_DNA-bd_sf"/>
</dbReference>
<dbReference type="SUPFAM" id="SSF56349">
    <property type="entry name" value="DNA breaking-rejoining enzymes"/>
    <property type="match status" value="1"/>
</dbReference>
<dbReference type="Proteomes" id="UP001195941">
    <property type="component" value="Unassembled WGS sequence"/>
</dbReference>
<keyword evidence="2" id="KW-0229">DNA integration</keyword>
<dbReference type="PANTHER" id="PTHR30629">
    <property type="entry name" value="PROPHAGE INTEGRASE"/>
    <property type="match status" value="1"/>
</dbReference>
<dbReference type="InterPro" id="IPR013762">
    <property type="entry name" value="Integrase-like_cat_sf"/>
</dbReference>
<evidence type="ECO:0000259" key="6">
    <source>
        <dbReference type="PROSITE" id="PS51898"/>
    </source>
</evidence>
<accession>A0ABS5HMU0</accession>
<gene>
    <name evidence="8" type="ORF">IT775_03755</name>
</gene>
<dbReference type="InterPro" id="IPR044068">
    <property type="entry name" value="CB"/>
</dbReference>
<dbReference type="Pfam" id="PF00589">
    <property type="entry name" value="Phage_integrase"/>
    <property type="match status" value="1"/>
</dbReference>
<dbReference type="EMBL" id="JADMKU010000002">
    <property type="protein sequence ID" value="MBR9650239.1"/>
    <property type="molecule type" value="Genomic_DNA"/>
</dbReference>
<feature type="domain" description="Tyr recombinase" evidence="6">
    <location>
        <begin position="197"/>
        <end position="371"/>
    </location>
</feature>
<dbReference type="CDD" id="cd00796">
    <property type="entry name" value="INT_Rci_Hp1_C"/>
    <property type="match status" value="1"/>
</dbReference>
<dbReference type="Gene3D" id="1.10.443.10">
    <property type="entry name" value="Intergrase catalytic core"/>
    <property type="match status" value="1"/>
</dbReference>
<keyword evidence="3 5" id="KW-0238">DNA-binding</keyword>
<protein>
    <submittedName>
        <fullName evidence="8">Integrase arm-type DNA-binding domain-containing protein</fullName>
    </submittedName>
</protein>
<dbReference type="InterPro" id="IPR002104">
    <property type="entry name" value="Integrase_catalytic"/>
</dbReference>
<reference evidence="8 9" key="1">
    <citation type="journal article" date="2021" name="Arch. Microbiol.">
        <title>Thalassobius aquimarinus sp. nov., isolated from the Sea of Japan seashore.</title>
        <authorList>
            <person name="Kurilenko V.V."/>
            <person name="Romanenko L.A."/>
            <person name="Chernysheva N.Y."/>
            <person name="Velansky P.V."/>
            <person name="Tekutyeva L.A."/>
            <person name="Isaeva M.P."/>
            <person name="Mikhailov V.V."/>
        </authorList>
    </citation>
    <scope>NUCLEOTIDE SEQUENCE [LARGE SCALE GENOMIC DNA]</scope>
    <source>
        <strain evidence="8 9">KMM 8518</strain>
    </source>
</reference>
<dbReference type="Pfam" id="PF13356">
    <property type="entry name" value="Arm-DNA-bind_3"/>
    <property type="match status" value="1"/>
</dbReference>
<dbReference type="PANTHER" id="PTHR30629:SF2">
    <property type="entry name" value="PROPHAGE INTEGRASE INTS-RELATED"/>
    <property type="match status" value="1"/>
</dbReference>
<feature type="domain" description="Core-binding (CB)" evidence="7">
    <location>
        <begin position="95"/>
        <end position="175"/>
    </location>
</feature>
<dbReference type="Gene3D" id="3.30.160.390">
    <property type="entry name" value="Integrase, DNA-binding domain"/>
    <property type="match status" value="1"/>
</dbReference>
<evidence type="ECO:0000259" key="7">
    <source>
        <dbReference type="PROSITE" id="PS51900"/>
    </source>
</evidence>
<dbReference type="InterPro" id="IPR011010">
    <property type="entry name" value="DNA_brk_join_enz"/>
</dbReference>
<dbReference type="Gene3D" id="1.10.150.130">
    <property type="match status" value="1"/>
</dbReference>
<evidence type="ECO:0000313" key="9">
    <source>
        <dbReference type="Proteomes" id="UP001195941"/>
    </source>
</evidence>
<evidence type="ECO:0000256" key="4">
    <source>
        <dbReference type="ARBA" id="ARBA00023172"/>
    </source>
</evidence>
<name>A0ABS5HMU0_9RHOB</name>
<dbReference type="PROSITE" id="PS51898">
    <property type="entry name" value="TYR_RECOMBINASE"/>
    <property type="match status" value="1"/>
</dbReference>
<organism evidence="8 9">
    <name type="scientific">Thalassovita aquimarina</name>
    <dbReference type="NCBI Taxonomy" id="2785917"/>
    <lineage>
        <taxon>Bacteria</taxon>
        <taxon>Pseudomonadati</taxon>
        <taxon>Pseudomonadota</taxon>
        <taxon>Alphaproteobacteria</taxon>
        <taxon>Rhodobacterales</taxon>
        <taxon>Roseobacteraceae</taxon>
        <taxon>Thalassovita</taxon>
    </lineage>
</organism>
<dbReference type="InterPro" id="IPR004107">
    <property type="entry name" value="Integrase_SAM-like_N"/>
</dbReference>
<comment type="caution">
    <text evidence="8">The sequence shown here is derived from an EMBL/GenBank/DDBJ whole genome shotgun (WGS) entry which is preliminary data.</text>
</comment>
<dbReference type="InterPro" id="IPR050808">
    <property type="entry name" value="Phage_Integrase"/>
</dbReference>
<keyword evidence="9" id="KW-1185">Reference proteome</keyword>
<proteinExistence type="inferred from homology"/>